<dbReference type="EC" id="2.7.13.3" evidence="2"/>
<comment type="catalytic activity">
    <reaction evidence="1">
        <text>ATP + protein L-histidine = ADP + protein N-phospho-L-histidine.</text>
        <dbReference type="EC" id="2.7.13.3"/>
    </reaction>
</comment>
<evidence type="ECO:0000256" key="7">
    <source>
        <dbReference type="ARBA" id="ARBA00022840"/>
    </source>
</evidence>
<reference evidence="11" key="1">
    <citation type="submission" date="2020-08" db="EMBL/GenBank/DDBJ databases">
        <title>Genome public.</title>
        <authorList>
            <person name="Liu C."/>
            <person name="Sun Q."/>
        </authorList>
    </citation>
    <scope>NUCLEOTIDE SEQUENCE</scope>
    <source>
        <strain evidence="11">NSJ-12</strain>
    </source>
</reference>
<evidence type="ECO:0000313" key="11">
    <source>
        <dbReference type="EMBL" id="MBC8581406.1"/>
    </source>
</evidence>
<organism evidence="11 12">
    <name type="scientific">Zhenhengia yiwuensis</name>
    <dbReference type="NCBI Taxonomy" id="2763666"/>
    <lineage>
        <taxon>Bacteria</taxon>
        <taxon>Bacillati</taxon>
        <taxon>Bacillota</taxon>
        <taxon>Clostridia</taxon>
        <taxon>Lachnospirales</taxon>
        <taxon>Lachnospiraceae</taxon>
        <taxon>Zhenhengia</taxon>
    </lineage>
</organism>
<keyword evidence="9" id="KW-0812">Transmembrane</keyword>
<keyword evidence="9" id="KW-0472">Membrane</keyword>
<keyword evidence="8" id="KW-0902">Two-component regulatory system</keyword>
<dbReference type="GO" id="GO:0005524">
    <property type="term" value="F:ATP binding"/>
    <property type="evidence" value="ECO:0007669"/>
    <property type="project" value="UniProtKB-KW"/>
</dbReference>
<dbReference type="SMART" id="SM00387">
    <property type="entry name" value="HATPase_c"/>
    <property type="match status" value="1"/>
</dbReference>
<dbReference type="PANTHER" id="PTHR43065:SF10">
    <property type="entry name" value="PEROXIDE STRESS-ACTIVATED HISTIDINE KINASE MAK3"/>
    <property type="match status" value="1"/>
</dbReference>
<keyword evidence="4" id="KW-0808">Transferase</keyword>
<sequence length="385" mass="45014">MKWLILPTVFWLIYYYPKVFREVVRGRYFLQAFMIKLAFAWISLCIVSAITVLLIEYRSITIPFCKRHFRWVILSYLSITLLYSLYCIQDPAQIYQTYGVDYMWIRGISYTTSAMSTFGWIGLTCCGIFFILLGSFSIAHYTQVKRLDEKNEVLLQHKFDTSNMGATVFVHSMKNQLLANRVVNKKIIELLEEPEPDLEKLKGYTRRLNELNEGMLRHMEELYKSIKNNAMYLMPISITQPVQLALIKFHEKYPEYEVQVNLKTQEMVLADEVHLSEAIYNLLTNGYEAAVEAHEDEAKVELITYSERLYTVIEVRDNGKGLSKEKLGKIFDPFFTSKNTNYNWGMGLYYVKKIIKGHLGSLRVESIENEGTHMFILLPKFSENT</sequence>
<comment type="caution">
    <text evidence="11">The sequence shown here is derived from an EMBL/GenBank/DDBJ whole genome shotgun (WGS) entry which is preliminary data.</text>
</comment>
<keyword evidence="7" id="KW-0067">ATP-binding</keyword>
<dbReference type="RefSeq" id="WP_249334323.1">
    <property type="nucleotide sequence ID" value="NZ_JACRSY010000050.1"/>
</dbReference>
<keyword evidence="3" id="KW-0597">Phosphoprotein</keyword>
<dbReference type="InterPro" id="IPR003594">
    <property type="entry name" value="HATPase_dom"/>
</dbReference>
<keyword evidence="6 11" id="KW-0418">Kinase</keyword>
<accession>A0A926IGC3</accession>
<evidence type="ECO:0000313" key="12">
    <source>
        <dbReference type="Proteomes" id="UP000655830"/>
    </source>
</evidence>
<dbReference type="PRINTS" id="PR00344">
    <property type="entry name" value="BCTRLSENSOR"/>
</dbReference>
<dbReference type="Pfam" id="PF02518">
    <property type="entry name" value="HATPase_c"/>
    <property type="match status" value="1"/>
</dbReference>
<dbReference type="GO" id="GO:0000160">
    <property type="term" value="P:phosphorelay signal transduction system"/>
    <property type="evidence" value="ECO:0007669"/>
    <property type="project" value="UniProtKB-KW"/>
</dbReference>
<proteinExistence type="predicted"/>
<dbReference type="Proteomes" id="UP000655830">
    <property type="component" value="Unassembled WGS sequence"/>
</dbReference>
<evidence type="ECO:0000256" key="5">
    <source>
        <dbReference type="ARBA" id="ARBA00022741"/>
    </source>
</evidence>
<dbReference type="InterPro" id="IPR005467">
    <property type="entry name" value="His_kinase_dom"/>
</dbReference>
<evidence type="ECO:0000259" key="10">
    <source>
        <dbReference type="PROSITE" id="PS50109"/>
    </source>
</evidence>
<feature type="transmembrane region" description="Helical" evidence="9">
    <location>
        <begin position="69"/>
        <end position="86"/>
    </location>
</feature>
<evidence type="ECO:0000256" key="8">
    <source>
        <dbReference type="ARBA" id="ARBA00023012"/>
    </source>
</evidence>
<keyword evidence="5" id="KW-0547">Nucleotide-binding</keyword>
<feature type="transmembrane region" description="Helical" evidence="9">
    <location>
        <begin position="118"/>
        <end position="141"/>
    </location>
</feature>
<feature type="domain" description="Histidine kinase" evidence="10">
    <location>
        <begin position="168"/>
        <end position="382"/>
    </location>
</feature>
<gene>
    <name evidence="11" type="ORF">H8718_18105</name>
</gene>
<evidence type="ECO:0000256" key="1">
    <source>
        <dbReference type="ARBA" id="ARBA00000085"/>
    </source>
</evidence>
<keyword evidence="12" id="KW-1185">Reference proteome</keyword>
<dbReference type="PROSITE" id="PS50109">
    <property type="entry name" value="HIS_KIN"/>
    <property type="match status" value="1"/>
</dbReference>
<dbReference type="InterPro" id="IPR036890">
    <property type="entry name" value="HATPase_C_sf"/>
</dbReference>
<name>A0A926IGC3_9FIRM</name>
<dbReference type="EMBL" id="JACRSY010000050">
    <property type="protein sequence ID" value="MBC8581406.1"/>
    <property type="molecule type" value="Genomic_DNA"/>
</dbReference>
<evidence type="ECO:0000256" key="3">
    <source>
        <dbReference type="ARBA" id="ARBA00022553"/>
    </source>
</evidence>
<dbReference type="InterPro" id="IPR004358">
    <property type="entry name" value="Sig_transdc_His_kin-like_C"/>
</dbReference>
<protein>
    <recommendedName>
        <fullName evidence="2">histidine kinase</fullName>
        <ecNumber evidence="2">2.7.13.3</ecNumber>
    </recommendedName>
</protein>
<feature type="transmembrane region" description="Helical" evidence="9">
    <location>
        <begin position="37"/>
        <end position="57"/>
    </location>
</feature>
<dbReference type="AlphaFoldDB" id="A0A926IGC3"/>
<evidence type="ECO:0000256" key="9">
    <source>
        <dbReference type="SAM" id="Phobius"/>
    </source>
</evidence>
<dbReference type="PANTHER" id="PTHR43065">
    <property type="entry name" value="SENSOR HISTIDINE KINASE"/>
    <property type="match status" value="1"/>
</dbReference>
<dbReference type="Gene3D" id="3.30.565.10">
    <property type="entry name" value="Histidine kinase-like ATPase, C-terminal domain"/>
    <property type="match status" value="1"/>
</dbReference>
<dbReference type="GO" id="GO:0004673">
    <property type="term" value="F:protein histidine kinase activity"/>
    <property type="evidence" value="ECO:0007669"/>
    <property type="project" value="UniProtKB-EC"/>
</dbReference>
<evidence type="ECO:0000256" key="2">
    <source>
        <dbReference type="ARBA" id="ARBA00012438"/>
    </source>
</evidence>
<dbReference type="SUPFAM" id="SSF55874">
    <property type="entry name" value="ATPase domain of HSP90 chaperone/DNA topoisomerase II/histidine kinase"/>
    <property type="match status" value="1"/>
</dbReference>
<evidence type="ECO:0000256" key="6">
    <source>
        <dbReference type="ARBA" id="ARBA00022777"/>
    </source>
</evidence>
<keyword evidence="9" id="KW-1133">Transmembrane helix</keyword>
<evidence type="ECO:0000256" key="4">
    <source>
        <dbReference type="ARBA" id="ARBA00022679"/>
    </source>
</evidence>